<dbReference type="InterPro" id="IPR002035">
    <property type="entry name" value="VWF_A"/>
</dbReference>
<dbReference type="InterPro" id="IPR036465">
    <property type="entry name" value="vWFA_dom_sf"/>
</dbReference>
<evidence type="ECO:0000313" key="4">
    <source>
        <dbReference type="Proteomes" id="UP000249794"/>
    </source>
</evidence>
<dbReference type="Gene3D" id="3.40.50.410">
    <property type="entry name" value="von Willebrand factor, type A domain"/>
    <property type="match status" value="1"/>
</dbReference>
<reference evidence="4" key="1">
    <citation type="submission" date="2018-04" db="EMBL/GenBank/DDBJ databases">
        <authorList>
            <person name="Cornet L."/>
        </authorList>
    </citation>
    <scope>NUCLEOTIDE SEQUENCE [LARGE SCALE GENOMIC DNA]</scope>
</reference>
<dbReference type="PROSITE" id="PS50234">
    <property type="entry name" value="VWFA"/>
    <property type="match status" value="1"/>
</dbReference>
<proteinExistence type="predicted"/>
<reference evidence="3 4" key="2">
    <citation type="submission" date="2018-06" db="EMBL/GenBank/DDBJ databases">
        <title>Metagenomic assembly of (sub)arctic Cyanobacteria and their associated microbiome from non-axenic cultures.</title>
        <authorList>
            <person name="Baurain D."/>
        </authorList>
    </citation>
    <scope>NUCLEOTIDE SEQUENCE [LARGE SCALE GENOMIC DNA]</scope>
    <source>
        <strain evidence="3">ULC027bin1</strain>
    </source>
</reference>
<dbReference type="Proteomes" id="UP000249794">
    <property type="component" value="Unassembled WGS sequence"/>
</dbReference>
<sequence>MKVDLQWAFSDAHIPTSQMNNQRQLSVSIAASKQSNQAPLNLCFVLDRSGSMMGTPLKTVKEAAKRIVDRLTPRDRISIIAFDHKAEVLVKNQLATDLDAIKQRIDGVKSGGGTCIDDGLKAGIGELASGKEDHVSQLLLLTDGENEHGNNERALKLADVAVGYNMTVNTLGFGDHWNQDVLEHIADAGAGSLSYIQHAEEAIAIFTRLFSRIQSVSLTNAFLTVELADGTRLADLKPVAQVAPETVELVAVLHGNQAKVRLGDLMKDQPRVILLNLYIPQLAAGTATMGQLQVTYDDPGLGLSAQQSPPVPIEIAVQDTYTPNVNAGVQQNILALAKYRQTQIAEDKLKSGDRQGAVTMLQSAANTALQMGDKNAATVLQENVTQLQAGNELSESDRKKTRIASKTQLQ</sequence>
<dbReference type="PANTHER" id="PTHR10579:SF43">
    <property type="entry name" value="ZINC FINGER (C3HC4-TYPE RING FINGER) FAMILY PROTEIN"/>
    <property type="match status" value="1"/>
</dbReference>
<protein>
    <recommendedName>
        <fullName evidence="2">VWFA domain-containing protein</fullName>
    </recommendedName>
</protein>
<dbReference type="PANTHER" id="PTHR10579">
    <property type="entry name" value="CALCIUM-ACTIVATED CHLORIDE CHANNEL REGULATOR"/>
    <property type="match status" value="1"/>
</dbReference>
<evidence type="ECO:0000259" key="2">
    <source>
        <dbReference type="PROSITE" id="PS50234"/>
    </source>
</evidence>
<accession>A0A2W4X9I1</accession>
<name>A0A2W4X9I1_9CYAN</name>
<organism evidence="3 4">
    <name type="scientific">Phormidesmis priestleyi</name>
    <dbReference type="NCBI Taxonomy" id="268141"/>
    <lineage>
        <taxon>Bacteria</taxon>
        <taxon>Bacillati</taxon>
        <taxon>Cyanobacteriota</taxon>
        <taxon>Cyanophyceae</taxon>
        <taxon>Leptolyngbyales</taxon>
        <taxon>Leptolyngbyaceae</taxon>
        <taxon>Phormidesmis</taxon>
    </lineage>
</organism>
<dbReference type="EMBL" id="QBMP01000127">
    <property type="protein sequence ID" value="PZO53706.1"/>
    <property type="molecule type" value="Genomic_DNA"/>
</dbReference>
<feature type="domain" description="VWFA" evidence="2">
    <location>
        <begin position="41"/>
        <end position="213"/>
    </location>
</feature>
<evidence type="ECO:0000256" key="1">
    <source>
        <dbReference type="SAM" id="MobiDB-lite"/>
    </source>
</evidence>
<dbReference type="SUPFAM" id="SSF53300">
    <property type="entry name" value="vWA-like"/>
    <property type="match status" value="1"/>
</dbReference>
<dbReference type="SMART" id="SM00327">
    <property type="entry name" value="VWA"/>
    <property type="match status" value="1"/>
</dbReference>
<comment type="caution">
    <text evidence="3">The sequence shown here is derived from an EMBL/GenBank/DDBJ whole genome shotgun (WGS) entry which is preliminary data.</text>
</comment>
<dbReference type="Pfam" id="PF00092">
    <property type="entry name" value="VWA"/>
    <property type="match status" value="1"/>
</dbReference>
<dbReference type="AlphaFoldDB" id="A0A2W4X9I1"/>
<evidence type="ECO:0000313" key="3">
    <source>
        <dbReference type="EMBL" id="PZO53706.1"/>
    </source>
</evidence>
<feature type="region of interest" description="Disordered" evidence="1">
    <location>
        <begin position="390"/>
        <end position="410"/>
    </location>
</feature>
<dbReference type="InterPro" id="IPR051266">
    <property type="entry name" value="CLCR"/>
</dbReference>
<gene>
    <name evidence="3" type="ORF">DCF15_12595</name>
</gene>